<dbReference type="InterPro" id="IPR038770">
    <property type="entry name" value="Na+/solute_symporter_sf"/>
</dbReference>
<dbReference type="InterPro" id="IPR004776">
    <property type="entry name" value="Mem_transp_PIN-like"/>
</dbReference>
<organism evidence="9 10">
    <name type="scientific">Moryella indoligenes</name>
    <dbReference type="NCBI Taxonomy" id="371674"/>
    <lineage>
        <taxon>Bacteria</taxon>
        <taxon>Bacillati</taxon>
        <taxon>Bacillota</taxon>
        <taxon>Clostridia</taxon>
        <taxon>Lachnospirales</taxon>
        <taxon>Lachnospiraceae</taxon>
        <taxon>Moryella</taxon>
    </lineage>
</organism>
<feature type="transmembrane region" description="Helical" evidence="8">
    <location>
        <begin position="6"/>
        <end position="25"/>
    </location>
</feature>
<keyword evidence="10" id="KW-1185">Reference proteome</keyword>
<dbReference type="PANTHER" id="PTHR36838:SF1">
    <property type="entry name" value="SLR1864 PROTEIN"/>
    <property type="match status" value="1"/>
</dbReference>
<dbReference type="EMBL" id="JAUSTO010000006">
    <property type="protein sequence ID" value="MDQ0152474.1"/>
    <property type="molecule type" value="Genomic_DNA"/>
</dbReference>
<accession>A0AAE3V9X2</accession>
<comment type="similarity">
    <text evidence="2">Belongs to the auxin efflux carrier (TC 2.A.69) family.</text>
</comment>
<reference evidence="9" key="1">
    <citation type="submission" date="2023-07" db="EMBL/GenBank/DDBJ databases">
        <title>Genomic Encyclopedia of Type Strains, Phase IV (KMG-IV): sequencing the most valuable type-strain genomes for metagenomic binning, comparative biology and taxonomic classification.</title>
        <authorList>
            <person name="Goeker M."/>
        </authorList>
    </citation>
    <scope>NUCLEOTIDE SEQUENCE</scope>
    <source>
        <strain evidence="9">DSM 19659</strain>
    </source>
</reference>
<feature type="transmembrane region" description="Helical" evidence="8">
    <location>
        <begin position="264"/>
        <end position="284"/>
    </location>
</feature>
<keyword evidence="7 8" id="KW-0472">Membrane</keyword>
<feature type="transmembrane region" description="Helical" evidence="8">
    <location>
        <begin position="130"/>
        <end position="150"/>
    </location>
</feature>
<keyword evidence="6 8" id="KW-1133">Transmembrane helix</keyword>
<evidence type="ECO:0000256" key="7">
    <source>
        <dbReference type="ARBA" id="ARBA00023136"/>
    </source>
</evidence>
<evidence type="ECO:0000256" key="6">
    <source>
        <dbReference type="ARBA" id="ARBA00022989"/>
    </source>
</evidence>
<dbReference type="Proteomes" id="UP001241537">
    <property type="component" value="Unassembled WGS sequence"/>
</dbReference>
<comment type="caution">
    <text evidence="9">The sequence shown here is derived from an EMBL/GenBank/DDBJ whole genome shotgun (WGS) entry which is preliminary data.</text>
</comment>
<dbReference type="GO" id="GO:0055085">
    <property type="term" value="P:transmembrane transport"/>
    <property type="evidence" value="ECO:0007669"/>
    <property type="project" value="InterPro"/>
</dbReference>
<dbReference type="RefSeq" id="WP_307254151.1">
    <property type="nucleotide sequence ID" value="NZ_JAUSTO010000006.1"/>
</dbReference>
<evidence type="ECO:0000256" key="1">
    <source>
        <dbReference type="ARBA" id="ARBA00004651"/>
    </source>
</evidence>
<evidence type="ECO:0000256" key="5">
    <source>
        <dbReference type="ARBA" id="ARBA00022692"/>
    </source>
</evidence>
<evidence type="ECO:0000256" key="8">
    <source>
        <dbReference type="SAM" id="Phobius"/>
    </source>
</evidence>
<evidence type="ECO:0000313" key="10">
    <source>
        <dbReference type="Proteomes" id="UP001241537"/>
    </source>
</evidence>
<dbReference type="Gene3D" id="1.20.1530.20">
    <property type="match status" value="1"/>
</dbReference>
<evidence type="ECO:0000256" key="3">
    <source>
        <dbReference type="ARBA" id="ARBA00022448"/>
    </source>
</evidence>
<gene>
    <name evidence="9" type="ORF">J2S20_001166</name>
</gene>
<keyword evidence="3" id="KW-0813">Transport</keyword>
<dbReference type="GO" id="GO:0005886">
    <property type="term" value="C:plasma membrane"/>
    <property type="evidence" value="ECO:0007669"/>
    <property type="project" value="UniProtKB-SubCell"/>
</dbReference>
<dbReference type="AlphaFoldDB" id="A0AAE3V9X2"/>
<feature type="transmembrane region" description="Helical" evidence="8">
    <location>
        <begin position="291"/>
        <end position="314"/>
    </location>
</feature>
<evidence type="ECO:0000256" key="4">
    <source>
        <dbReference type="ARBA" id="ARBA00022475"/>
    </source>
</evidence>
<evidence type="ECO:0000256" key="2">
    <source>
        <dbReference type="ARBA" id="ARBA00010145"/>
    </source>
</evidence>
<comment type="subcellular location">
    <subcellularLocation>
        <location evidence="1">Cell membrane</location>
        <topology evidence="1">Multi-pass membrane protein</topology>
    </subcellularLocation>
</comment>
<dbReference type="PANTHER" id="PTHR36838">
    <property type="entry name" value="AUXIN EFFLUX CARRIER FAMILY PROTEIN"/>
    <property type="match status" value="1"/>
</dbReference>
<protein>
    <submittedName>
        <fullName evidence="9">Permease</fullName>
    </submittedName>
</protein>
<feature type="transmembrane region" description="Helical" evidence="8">
    <location>
        <begin position="99"/>
        <end position="118"/>
    </location>
</feature>
<feature type="transmembrane region" description="Helical" evidence="8">
    <location>
        <begin position="37"/>
        <end position="59"/>
    </location>
</feature>
<name>A0AAE3V9X2_9FIRM</name>
<feature type="transmembrane region" description="Helical" evidence="8">
    <location>
        <begin position="195"/>
        <end position="218"/>
    </location>
</feature>
<dbReference type="Pfam" id="PF03547">
    <property type="entry name" value="Mem_trans"/>
    <property type="match status" value="1"/>
</dbReference>
<proteinExistence type="inferred from homology"/>
<feature type="transmembrane region" description="Helical" evidence="8">
    <location>
        <begin position="171"/>
        <end position="189"/>
    </location>
</feature>
<keyword evidence="5 8" id="KW-0812">Transmembrane</keyword>
<feature type="transmembrane region" description="Helical" evidence="8">
    <location>
        <begin position="238"/>
        <end position="258"/>
    </location>
</feature>
<evidence type="ECO:0000313" key="9">
    <source>
        <dbReference type="EMBL" id="MDQ0152474.1"/>
    </source>
</evidence>
<feature type="transmembrane region" description="Helical" evidence="8">
    <location>
        <begin position="71"/>
        <end position="92"/>
    </location>
</feature>
<keyword evidence="4" id="KW-1003">Cell membrane</keyword>
<sequence length="315" mass="34290">MGEFLRALSAVFLIFSLMGMGYVLGRLKWLTSSEKKFLSRYVVNIAVPMNCLVGVLNHLKREDLASMGSLLLVPVLCILLSLLLSVIAANLLRLPRARWGVFVSMAFLSNTLFIGLPLSTQLFGEISIPYVMLYFMGSTLFTQTLAVILIERAGTAASKTRHSAASVLRGILTKPPILGVSAAFAMLLLDLRPPALFMSFAGYLSSTVTPLALMYCGFIVYELGIRNIRMERGIPTMLVIRLLLSPLICTLLCLFFHVEGLTRAVFITEAALPVVSQITVMAGAYGADEDYAATGSILSTLGIFITIPLLMLILP</sequence>